<organism evidence="3 4">
    <name type="scientific">Setaria digitata</name>
    <dbReference type="NCBI Taxonomy" id="48799"/>
    <lineage>
        <taxon>Eukaryota</taxon>
        <taxon>Metazoa</taxon>
        <taxon>Ecdysozoa</taxon>
        <taxon>Nematoda</taxon>
        <taxon>Chromadorea</taxon>
        <taxon>Rhabditida</taxon>
        <taxon>Spirurina</taxon>
        <taxon>Spiruromorpha</taxon>
        <taxon>Filarioidea</taxon>
        <taxon>Setariidae</taxon>
        <taxon>Setaria</taxon>
    </lineage>
</organism>
<dbReference type="PANTHER" id="PTHR38626:SF4">
    <property type="entry name" value="SKN-1 DEPENDENT ZYGOTIC TRANSCRIPT"/>
    <property type="match status" value="1"/>
</dbReference>
<feature type="transmembrane region" description="Helical" evidence="1">
    <location>
        <begin position="227"/>
        <end position="251"/>
    </location>
</feature>
<protein>
    <submittedName>
        <fullName evidence="4">DOMON domain-containing protein</fullName>
    </submittedName>
</protein>
<keyword evidence="1" id="KW-1133">Transmembrane helix</keyword>
<feature type="domain" description="C2" evidence="2">
    <location>
        <begin position="45"/>
        <end position="189"/>
    </location>
</feature>
<evidence type="ECO:0000313" key="4">
    <source>
        <dbReference type="WBParaSite" id="sdigi.contig206.g6105.t1"/>
    </source>
</evidence>
<proteinExistence type="predicted"/>
<name>A0A915PJL5_9BILA</name>
<dbReference type="AlphaFoldDB" id="A0A915PJL5"/>
<evidence type="ECO:0000313" key="3">
    <source>
        <dbReference type="Proteomes" id="UP000887581"/>
    </source>
</evidence>
<dbReference type="WBParaSite" id="sdigi.contig206.g6105.t1">
    <property type="protein sequence ID" value="sdigi.contig206.g6105.t1"/>
    <property type="gene ID" value="sdigi.contig206.g6105"/>
</dbReference>
<dbReference type="InterPro" id="IPR057569">
    <property type="entry name" value="C2_nem"/>
</dbReference>
<keyword evidence="1" id="KW-0812">Transmembrane</keyword>
<evidence type="ECO:0000256" key="1">
    <source>
        <dbReference type="SAM" id="Phobius"/>
    </source>
</evidence>
<sequence length="365" mass="40786">MNYLRYLVMTRCYLLIALAALISPEFLVRSSSSMEKSAIQSSRTSFWITVEPVSVEWANGCLVAAGCADSRLTLSEWNLVSDERISSSWSIHENFDSSHMFVSYWSKGRPADITFNYEVEGADPIYGFSRTCDSTRTIRLFDNKHQLMSKSTEDSVTSAKISLQQFDKITLNLTGKCFNSTVIVQIYESTCPWCSCGDGYAIVGQLSESESREFLYHVNNSDALVDLGLLGLSAIAVATSAAFSCVLIAYLRERRSNFEKGTRRCEMKCCSNNSTICRGQQPTLHKKRLTNTEIIRYHPTRDYSTLLSHQMESNQSGTGLENNVSGCRIAVNDWSVESALLDGYNKPIDALLAGSDISQQWKPTI</sequence>
<keyword evidence="1" id="KW-0472">Membrane</keyword>
<dbReference type="Proteomes" id="UP000887581">
    <property type="component" value="Unplaced"/>
</dbReference>
<dbReference type="PANTHER" id="PTHR38626">
    <property type="entry name" value="SKN-1 DEPENDENT ZYGOTIC TRANSCRIPT-RELATED"/>
    <property type="match status" value="1"/>
</dbReference>
<keyword evidence="3" id="KW-1185">Reference proteome</keyword>
<reference evidence="4" key="1">
    <citation type="submission" date="2022-11" db="UniProtKB">
        <authorList>
            <consortium name="WormBaseParasite"/>
        </authorList>
    </citation>
    <scope>IDENTIFICATION</scope>
</reference>
<accession>A0A915PJL5</accession>
<dbReference type="InterPro" id="IPR040426">
    <property type="entry name" value="C05B5.4-like"/>
</dbReference>
<dbReference type="Pfam" id="PF25330">
    <property type="entry name" value="C2_nem"/>
    <property type="match status" value="1"/>
</dbReference>
<evidence type="ECO:0000259" key="2">
    <source>
        <dbReference type="Pfam" id="PF25330"/>
    </source>
</evidence>